<keyword evidence="4 7" id="KW-1133">Transmembrane helix</keyword>
<keyword evidence="2 7" id="KW-0808">Transferase</keyword>
<dbReference type="EC" id="2.3.1.225" evidence="7"/>
<evidence type="ECO:0000313" key="11">
    <source>
        <dbReference type="EMBL" id="CAD9250441.1"/>
    </source>
</evidence>
<keyword evidence="3 7" id="KW-0812">Transmembrane</keyword>
<dbReference type="PROSITE" id="PS50216">
    <property type="entry name" value="DHHC"/>
    <property type="match status" value="1"/>
</dbReference>
<dbReference type="GO" id="GO:0005783">
    <property type="term" value="C:endoplasmic reticulum"/>
    <property type="evidence" value="ECO:0007669"/>
    <property type="project" value="TreeGrafter"/>
</dbReference>
<proteinExistence type="inferred from homology"/>
<protein>
    <recommendedName>
        <fullName evidence="7">Palmitoyltransferase</fullName>
        <ecNumber evidence="7">2.3.1.225</ecNumber>
    </recommendedName>
</protein>
<dbReference type="EMBL" id="HBGJ01013827">
    <property type="protein sequence ID" value="CAD9250440.1"/>
    <property type="molecule type" value="Transcribed_RNA"/>
</dbReference>
<keyword evidence="6 7" id="KW-0012">Acyltransferase</keyword>
<dbReference type="EMBL" id="HBGJ01013828">
    <property type="protein sequence ID" value="CAD9250441.1"/>
    <property type="molecule type" value="Transcribed_RNA"/>
</dbReference>
<name>A0A6U4EWZ3_9STRA</name>
<feature type="transmembrane region" description="Helical" evidence="7">
    <location>
        <begin position="187"/>
        <end position="206"/>
    </location>
</feature>
<comment type="domain">
    <text evidence="7">The DHHC domain is required for palmitoyltransferase activity.</text>
</comment>
<organism evidence="11">
    <name type="scientific">Phaeomonas parva</name>
    <dbReference type="NCBI Taxonomy" id="124430"/>
    <lineage>
        <taxon>Eukaryota</taxon>
        <taxon>Sar</taxon>
        <taxon>Stramenopiles</taxon>
        <taxon>Ochrophyta</taxon>
        <taxon>Pinguiophyceae</taxon>
        <taxon>Pinguiochrysidales</taxon>
        <taxon>Pinguiochrysidaceae</taxon>
        <taxon>Phaeomonas</taxon>
    </lineage>
</organism>
<dbReference type="InterPro" id="IPR039859">
    <property type="entry name" value="PFA4/ZDH16/20/ERF2-like"/>
</dbReference>
<evidence type="ECO:0000256" key="6">
    <source>
        <dbReference type="ARBA" id="ARBA00023315"/>
    </source>
</evidence>
<accession>A0A6U4EWZ3</accession>
<feature type="compositionally biased region" description="Basic and acidic residues" evidence="8">
    <location>
        <begin position="311"/>
        <end position="322"/>
    </location>
</feature>
<evidence type="ECO:0000256" key="3">
    <source>
        <dbReference type="ARBA" id="ARBA00022692"/>
    </source>
</evidence>
<dbReference type="GO" id="GO:0006612">
    <property type="term" value="P:protein targeting to membrane"/>
    <property type="evidence" value="ECO:0007669"/>
    <property type="project" value="TreeGrafter"/>
</dbReference>
<dbReference type="GO" id="GO:0019706">
    <property type="term" value="F:protein-cysteine S-palmitoyltransferase activity"/>
    <property type="evidence" value="ECO:0007669"/>
    <property type="project" value="UniProtKB-EC"/>
</dbReference>
<dbReference type="AlphaFoldDB" id="A0A6U4EWZ3"/>
<dbReference type="PANTHER" id="PTHR22883">
    <property type="entry name" value="ZINC FINGER DHHC DOMAIN CONTAINING PROTEIN"/>
    <property type="match status" value="1"/>
</dbReference>
<dbReference type="PANTHER" id="PTHR22883:SF203">
    <property type="entry name" value="PALMITOYLTRANSFERASE"/>
    <property type="match status" value="1"/>
</dbReference>
<feature type="transmembrane region" description="Helical" evidence="7">
    <location>
        <begin position="47"/>
        <end position="65"/>
    </location>
</feature>
<evidence type="ECO:0000256" key="2">
    <source>
        <dbReference type="ARBA" id="ARBA00022679"/>
    </source>
</evidence>
<evidence type="ECO:0000256" key="4">
    <source>
        <dbReference type="ARBA" id="ARBA00022989"/>
    </source>
</evidence>
<evidence type="ECO:0000259" key="9">
    <source>
        <dbReference type="Pfam" id="PF01529"/>
    </source>
</evidence>
<feature type="compositionally biased region" description="Basic residues" evidence="8">
    <location>
        <begin position="341"/>
        <end position="361"/>
    </location>
</feature>
<evidence type="ECO:0000313" key="10">
    <source>
        <dbReference type="EMBL" id="CAD9250440.1"/>
    </source>
</evidence>
<comment type="similarity">
    <text evidence="7">Belongs to the DHHC palmitoyltransferase family.</text>
</comment>
<feature type="transmembrane region" description="Helical" evidence="7">
    <location>
        <begin position="138"/>
        <end position="166"/>
    </location>
</feature>
<comment type="catalytic activity">
    <reaction evidence="7">
        <text>L-cysteinyl-[protein] + hexadecanoyl-CoA = S-hexadecanoyl-L-cysteinyl-[protein] + CoA</text>
        <dbReference type="Rhea" id="RHEA:36683"/>
        <dbReference type="Rhea" id="RHEA-COMP:10131"/>
        <dbReference type="Rhea" id="RHEA-COMP:11032"/>
        <dbReference type="ChEBI" id="CHEBI:29950"/>
        <dbReference type="ChEBI" id="CHEBI:57287"/>
        <dbReference type="ChEBI" id="CHEBI:57379"/>
        <dbReference type="ChEBI" id="CHEBI:74151"/>
        <dbReference type="EC" id="2.3.1.225"/>
    </reaction>
</comment>
<dbReference type="GO" id="GO:0005794">
    <property type="term" value="C:Golgi apparatus"/>
    <property type="evidence" value="ECO:0007669"/>
    <property type="project" value="TreeGrafter"/>
</dbReference>
<reference evidence="11" key="1">
    <citation type="submission" date="2021-01" db="EMBL/GenBank/DDBJ databases">
        <authorList>
            <person name="Corre E."/>
            <person name="Pelletier E."/>
            <person name="Niang G."/>
            <person name="Scheremetjew M."/>
            <person name="Finn R."/>
            <person name="Kale V."/>
            <person name="Holt S."/>
            <person name="Cochrane G."/>
            <person name="Meng A."/>
            <person name="Brown T."/>
            <person name="Cohen L."/>
        </authorList>
    </citation>
    <scope>NUCLEOTIDE SEQUENCE</scope>
    <source>
        <strain evidence="11">CCMP2877</strain>
    </source>
</reference>
<sequence length="367" mass="41037">MARGPMRVNGLHRPYSGLQVSTWVLLPVLVGGFYGLMVPALDTLERALCVTFYSLFLAVALGAAFKTCAINPVDPRLEKFLLTGVRDPGSAETTFCALDQINVCKTSRHCRFCNKCVLGFDHHCKWLNTCIGTRNYRFFFTTVTAVVGFVAVHFGVAVYLIALYATDRDDLEERVEGGFGGGSHIDIYFAFLVAYTAVLLCVALLMLQLWTFHIYLIYLGLSTYEYIIHEQRREREREHERNNREQEAQAARRRAAARDRSPNPHPKGRASDGGGRYAEAEPIPNPNPNPDPHRTRTRIPARTRTGTRSPTLKDQHLDRGEAAESGGCAGREHQGAGVRGERRRRGQRQARGRGLRGRGQRRGGQPA</sequence>
<feature type="compositionally biased region" description="Basic and acidic residues" evidence="8">
    <location>
        <begin position="234"/>
        <end position="247"/>
    </location>
</feature>
<evidence type="ECO:0000256" key="5">
    <source>
        <dbReference type="ARBA" id="ARBA00023136"/>
    </source>
</evidence>
<gene>
    <name evidence="10" type="ORF">PPAR1163_LOCUS8801</name>
    <name evidence="11" type="ORF">PPAR1163_LOCUS8802</name>
</gene>
<dbReference type="InterPro" id="IPR001594">
    <property type="entry name" value="Palmitoyltrfase_DHHC"/>
</dbReference>
<evidence type="ECO:0000256" key="7">
    <source>
        <dbReference type="RuleBase" id="RU079119"/>
    </source>
</evidence>
<evidence type="ECO:0000256" key="8">
    <source>
        <dbReference type="SAM" id="MobiDB-lite"/>
    </source>
</evidence>
<feature type="transmembrane region" description="Helical" evidence="7">
    <location>
        <begin position="20"/>
        <end position="40"/>
    </location>
</feature>
<evidence type="ECO:0000256" key="1">
    <source>
        <dbReference type="ARBA" id="ARBA00004141"/>
    </source>
</evidence>
<feature type="region of interest" description="Disordered" evidence="8">
    <location>
        <begin position="234"/>
        <end position="367"/>
    </location>
</feature>
<dbReference type="Pfam" id="PF01529">
    <property type="entry name" value="DHHC"/>
    <property type="match status" value="1"/>
</dbReference>
<comment type="subcellular location">
    <subcellularLocation>
        <location evidence="1">Membrane</location>
        <topology evidence="1">Multi-pass membrane protein</topology>
    </subcellularLocation>
</comment>
<feature type="domain" description="Palmitoyltransferase DHHC" evidence="9">
    <location>
        <begin position="92"/>
        <end position="228"/>
    </location>
</feature>
<keyword evidence="5 7" id="KW-0472">Membrane</keyword>
<dbReference type="GO" id="GO:0016020">
    <property type="term" value="C:membrane"/>
    <property type="evidence" value="ECO:0007669"/>
    <property type="project" value="UniProtKB-SubCell"/>
</dbReference>